<evidence type="ECO:0000256" key="5">
    <source>
        <dbReference type="ARBA" id="ARBA00023242"/>
    </source>
</evidence>
<dbReference type="GO" id="GO:0003713">
    <property type="term" value="F:transcription coactivator activity"/>
    <property type="evidence" value="ECO:0007669"/>
    <property type="project" value="TreeGrafter"/>
</dbReference>
<dbReference type="STRING" id="51511.ENSCSAVP00000001826"/>
<dbReference type="HOGENOM" id="CLU_141110_0_0_1"/>
<comment type="subcellular location">
    <subcellularLocation>
        <location evidence="1">Nucleus</location>
    </subcellularLocation>
</comment>
<evidence type="ECO:0000256" key="4">
    <source>
        <dbReference type="ARBA" id="ARBA00023163"/>
    </source>
</evidence>
<evidence type="ECO:0000256" key="1">
    <source>
        <dbReference type="ARBA" id="ARBA00004123"/>
    </source>
</evidence>
<comment type="similarity">
    <text evidence="2">Belongs to the Mediator complex subunit 27 family.</text>
</comment>
<evidence type="ECO:0000313" key="7">
    <source>
        <dbReference type="Proteomes" id="UP000007875"/>
    </source>
</evidence>
<dbReference type="Ensembl" id="ENSCSAVT00000001859.1">
    <property type="protein sequence ID" value="ENSCSAVP00000001826.1"/>
    <property type="gene ID" value="ENSCSAVG00000001066.1"/>
</dbReference>
<dbReference type="PANTHER" id="PTHR13130">
    <property type="entry name" value="34 KDA TRANSCRIPTIONAL CO-ACTIVATOR-RELATED"/>
    <property type="match status" value="1"/>
</dbReference>
<reference evidence="6" key="2">
    <citation type="submission" date="2025-08" db="UniProtKB">
        <authorList>
            <consortium name="Ensembl"/>
        </authorList>
    </citation>
    <scope>IDENTIFICATION</scope>
</reference>
<protein>
    <submittedName>
        <fullName evidence="6">Uncharacterized protein</fullName>
    </submittedName>
</protein>
<dbReference type="InParanoid" id="H2Y928"/>
<dbReference type="Proteomes" id="UP000007875">
    <property type="component" value="Unassembled WGS sequence"/>
</dbReference>
<dbReference type="Pfam" id="PF11571">
    <property type="entry name" value="Med27"/>
    <property type="match status" value="1"/>
</dbReference>
<dbReference type="GeneTree" id="ENSGT00390000012207"/>
<evidence type="ECO:0000313" key="6">
    <source>
        <dbReference type="Ensembl" id="ENSCSAVP00000001826.1"/>
    </source>
</evidence>
<keyword evidence="4" id="KW-0804">Transcription</keyword>
<reference evidence="7" key="1">
    <citation type="submission" date="2003-08" db="EMBL/GenBank/DDBJ databases">
        <authorList>
            <person name="Birren B."/>
            <person name="Nusbaum C."/>
            <person name="Abebe A."/>
            <person name="Abouelleil A."/>
            <person name="Adekoya E."/>
            <person name="Ait-zahra M."/>
            <person name="Allen N."/>
            <person name="Allen T."/>
            <person name="An P."/>
            <person name="Anderson M."/>
            <person name="Anderson S."/>
            <person name="Arachchi H."/>
            <person name="Armbruster J."/>
            <person name="Bachantsang P."/>
            <person name="Baldwin J."/>
            <person name="Barry A."/>
            <person name="Bayul T."/>
            <person name="Blitshsteyn B."/>
            <person name="Bloom T."/>
            <person name="Blye J."/>
            <person name="Boguslavskiy L."/>
            <person name="Borowsky M."/>
            <person name="Boukhgalter B."/>
            <person name="Brunache A."/>
            <person name="Butler J."/>
            <person name="Calixte N."/>
            <person name="Calvo S."/>
            <person name="Camarata J."/>
            <person name="Campo K."/>
            <person name="Chang J."/>
            <person name="Cheshatsang Y."/>
            <person name="Citroen M."/>
            <person name="Collymore A."/>
            <person name="Considine T."/>
            <person name="Cook A."/>
            <person name="Cooke P."/>
            <person name="Corum B."/>
            <person name="Cuomo C."/>
            <person name="David R."/>
            <person name="Dawoe T."/>
            <person name="Degray S."/>
            <person name="Dodge S."/>
            <person name="Dooley K."/>
            <person name="Dorje P."/>
            <person name="Dorjee K."/>
            <person name="Dorris L."/>
            <person name="Duffey N."/>
            <person name="Dupes A."/>
            <person name="Elkins T."/>
            <person name="Engels R."/>
            <person name="Erickson J."/>
            <person name="Farina A."/>
            <person name="Faro S."/>
            <person name="Ferreira P."/>
            <person name="Fischer H."/>
            <person name="Fitzgerald M."/>
            <person name="Foley K."/>
            <person name="Gage D."/>
            <person name="Galagan J."/>
            <person name="Gearin G."/>
            <person name="Gnerre S."/>
            <person name="Gnirke A."/>
            <person name="Goyette A."/>
            <person name="Graham J."/>
            <person name="Grandbois E."/>
            <person name="Gyaltsen K."/>
            <person name="Hafez N."/>
            <person name="Hagopian D."/>
            <person name="Hagos B."/>
            <person name="Hall J."/>
            <person name="Hatcher B."/>
            <person name="Heller A."/>
            <person name="Higgins H."/>
            <person name="Honan T."/>
            <person name="Horn A."/>
            <person name="Houde N."/>
            <person name="Hughes L."/>
            <person name="Hulme W."/>
            <person name="Husby E."/>
            <person name="Iliev I."/>
            <person name="Jaffe D."/>
            <person name="Jones C."/>
            <person name="Kamal M."/>
            <person name="Kamat A."/>
            <person name="Kamvysselis M."/>
            <person name="Karlsson E."/>
            <person name="Kells C."/>
            <person name="Kieu A."/>
            <person name="Kisner P."/>
            <person name="Kodira C."/>
            <person name="Kulbokas E."/>
            <person name="Labutti K."/>
            <person name="Lama D."/>
            <person name="Landers T."/>
            <person name="Leger J."/>
            <person name="Levine S."/>
            <person name="Lewis D."/>
            <person name="Lewis T."/>
            <person name="Lindblad-toh K."/>
            <person name="Liu X."/>
            <person name="Lokyitsang T."/>
            <person name="Lokyitsang Y."/>
            <person name="Lucien O."/>
            <person name="Lui A."/>
            <person name="Ma L.J."/>
            <person name="Mabbitt R."/>
            <person name="Macdonald J."/>
            <person name="Maclean C."/>
            <person name="Major J."/>
            <person name="Manning J."/>
            <person name="Marabella R."/>
            <person name="Maru K."/>
            <person name="Matthews C."/>
            <person name="Mauceli E."/>
            <person name="Mccarthy M."/>
            <person name="Mcdonough S."/>
            <person name="Mcghee T."/>
            <person name="Meldrim J."/>
            <person name="Meneus L."/>
            <person name="Mesirov J."/>
            <person name="Mihalev A."/>
            <person name="Mihova T."/>
            <person name="Mikkelsen T."/>
            <person name="Mlenga V."/>
            <person name="Moru K."/>
            <person name="Mozes J."/>
            <person name="Mulrain L."/>
            <person name="Munson G."/>
            <person name="Naylor J."/>
            <person name="Newes C."/>
            <person name="Nguyen C."/>
            <person name="Nguyen N."/>
            <person name="Nguyen T."/>
            <person name="Nicol R."/>
            <person name="Nielsen C."/>
            <person name="Nizzari M."/>
            <person name="Norbu C."/>
            <person name="Norbu N."/>
            <person name="O'donnell P."/>
            <person name="Okoawo O."/>
            <person name="O'leary S."/>
            <person name="Omotosho B."/>
            <person name="O'neill K."/>
            <person name="Osman S."/>
            <person name="Parker S."/>
            <person name="Perrin D."/>
            <person name="Phunkhang P."/>
            <person name="Piqani B."/>
            <person name="Purcell S."/>
            <person name="Rachupka T."/>
            <person name="Ramasamy U."/>
            <person name="Rameau R."/>
            <person name="Ray V."/>
            <person name="Raymond C."/>
            <person name="Retta R."/>
            <person name="Richardson S."/>
            <person name="Rise C."/>
            <person name="Rodriguez J."/>
            <person name="Rogers J."/>
            <person name="Rogov P."/>
            <person name="Rutman M."/>
            <person name="Schupbach R."/>
            <person name="Seaman C."/>
            <person name="Settipalli S."/>
            <person name="Sharpe T."/>
            <person name="Sheridan J."/>
            <person name="Sherpa N."/>
            <person name="Shi J."/>
            <person name="Smirnov S."/>
            <person name="Smith C."/>
            <person name="Sougnez C."/>
            <person name="Spencer B."/>
            <person name="Stalker J."/>
            <person name="Stange-thomann N."/>
            <person name="Stavropoulos S."/>
            <person name="Stetson K."/>
            <person name="Stone C."/>
            <person name="Stone S."/>
            <person name="Stubbs M."/>
            <person name="Talamas J."/>
            <person name="Tchuinga P."/>
            <person name="Tenzing P."/>
            <person name="Tesfaye S."/>
            <person name="Theodore J."/>
            <person name="Thoulutsang Y."/>
            <person name="Topham K."/>
            <person name="Towey S."/>
            <person name="Tsamla T."/>
            <person name="Tsomo N."/>
            <person name="Vallee D."/>
            <person name="Vassiliev H."/>
            <person name="Venkataraman V."/>
            <person name="Vinson J."/>
            <person name="Vo A."/>
            <person name="Wade C."/>
            <person name="Wang S."/>
            <person name="Wangchuk T."/>
            <person name="Wangdi T."/>
            <person name="Whittaker C."/>
            <person name="Wilkinson J."/>
            <person name="Wu Y."/>
            <person name="Wyman D."/>
            <person name="Yadav S."/>
            <person name="Yang S."/>
            <person name="Yang X."/>
            <person name="Yeager S."/>
            <person name="Yee E."/>
            <person name="Young G."/>
            <person name="Zainoun J."/>
            <person name="Zembeck L."/>
            <person name="Zimmer A."/>
            <person name="Zody M."/>
            <person name="Lander E."/>
        </authorList>
    </citation>
    <scope>NUCLEOTIDE SEQUENCE [LARGE SCALE GENOMIC DNA]</scope>
</reference>
<evidence type="ECO:0000256" key="3">
    <source>
        <dbReference type="ARBA" id="ARBA00023015"/>
    </source>
</evidence>
<keyword evidence="7" id="KW-1185">Reference proteome</keyword>
<keyword evidence="5" id="KW-0539">Nucleus</keyword>
<accession>H2Y928</accession>
<name>H2Y928_CIOSA</name>
<dbReference type="AlphaFoldDB" id="H2Y928"/>
<reference evidence="6" key="3">
    <citation type="submission" date="2025-09" db="UniProtKB">
        <authorList>
            <consortium name="Ensembl"/>
        </authorList>
    </citation>
    <scope>IDENTIFICATION</scope>
</reference>
<dbReference type="OMA" id="XLQYHAG"/>
<keyword evidence="3" id="KW-0805">Transcription regulation</keyword>
<dbReference type="GO" id="GO:0016592">
    <property type="term" value="C:mediator complex"/>
    <property type="evidence" value="ECO:0007669"/>
    <property type="project" value="InterPro"/>
</dbReference>
<dbReference type="InterPro" id="IPR021627">
    <property type="entry name" value="Mediator_Med27"/>
</dbReference>
<organism evidence="6 7">
    <name type="scientific">Ciona savignyi</name>
    <name type="common">Pacific transparent sea squirt</name>
    <dbReference type="NCBI Taxonomy" id="51511"/>
    <lineage>
        <taxon>Eukaryota</taxon>
        <taxon>Metazoa</taxon>
        <taxon>Chordata</taxon>
        <taxon>Tunicata</taxon>
        <taxon>Ascidiacea</taxon>
        <taxon>Phlebobranchia</taxon>
        <taxon>Cionidae</taxon>
        <taxon>Ciona</taxon>
    </lineage>
</organism>
<dbReference type="PANTHER" id="PTHR13130:SF4">
    <property type="entry name" value="MEDIATOR OF RNA POLYMERASE II TRANSCRIPTION SUBUNIT 27"/>
    <property type="match status" value="1"/>
</dbReference>
<sequence length="112" mass="13050">MVLRNLLLEKILVKGLDEDLYFENGTIDLFTESQYECMRRISEHVMSAVLQYSSYSTPQPELSLKYMLLWLQSYKNLFTDPCNVCGKHLDGGLPPVWRDFRNPVACHDNCRS</sequence>
<dbReference type="GO" id="GO:0006357">
    <property type="term" value="P:regulation of transcription by RNA polymerase II"/>
    <property type="evidence" value="ECO:0007669"/>
    <property type="project" value="TreeGrafter"/>
</dbReference>
<evidence type="ECO:0000256" key="2">
    <source>
        <dbReference type="ARBA" id="ARBA00008048"/>
    </source>
</evidence>
<proteinExistence type="inferred from homology"/>